<dbReference type="PIRSF" id="PIRSF000138">
    <property type="entry name" value="Al-hdrx_acd_dh"/>
    <property type="match status" value="1"/>
</dbReference>
<proteinExistence type="inferred from homology"/>
<dbReference type="GO" id="GO:0003973">
    <property type="term" value="F:(S)-2-hydroxy-acid oxidase activity"/>
    <property type="evidence" value="ECO:0007669"/>
    <property type="project" value="UniProtKB-EC"/>
</dbReference>
<dbReference type="InterPro" id="IPR037396">
    <property type="entry name" value="FMN_HAD"/>
</dbReference>
<evidence type="ECO:0000256" key="7">
    <source>
        <dbReference type="PIRSR" id="PIRSR000138-2"/>
    </source>
</evidence>
<feature type="binding site" evidence="7">
    <location>
        <position position="156"/>
    </location>
    <ligand>
        <name>FMN</name>
        <dbReference type="ChEBI" id="CHEBI:58210"/>
    </ligand>
</feature>
<dbReference type="PROSITE" id="PS00557">
    <property type="entry name" value="FMN_HYDROXY_ACID_DH_1"/>
    <property type="match status" value="1"/>
</dbReference>
<dbReference type="RefSeq" id="WP_058506413.1">
    <property type="nucleotide sequence ID" value="NZ_CAAAIK010000020.1"/>
</dbReference>
<keyword evidence="10" id="KW-1185">Reference proteome</keyword>
<evidence type="ECO:0000313" key="10">
    <source>
        <dbReference type="Proteomes" id="UP000054618"/>
    </source>
</evidence>
<feature type="binding site" evidence="7">
    <location>
        <position position="224"/>
    </location>
    <ligand>
        <name>FMN</name>
        <dbReference type="ChEBI" id="CHEBI:58210"/>
    </ligand>
</feature>
<reference evidence="9 10" key="1">
    <citation type="submission" date="2015-11" db="EMBL/GenBank/DDBJ databases">
        <title>Genomic analysis of 38 Legionella species identifies large and diverse effector repertoires.</title>
        <authorList>
            <person name="Burstein D."/>
            <person name="Amaro F."/>
            <person name="Zusman T."/>
            <person name="Lifshitz Z."/>
            <person name="Cohen O."/>
            <person name="Gilbert J.A."/>
            <person name="Pupko T."/>
            <person name="Shuman H.A."/>
            <person name="Segal G."/>
        </authorList>
    </citation>
    <scope>NUCLEOTIDE SEQUENCE [LARGE SCALE GENOMIC DNA]</scope>
    <source>
        <strain evidence="9 10">CDC#1442-AUS-E</strain>
    </source>
</reference>
<keyword evidence="3 7" id="KW-0288">FMN</keyword>
<dbReference type="AlphaFoldDB" id="A0A0W0Y368"/>
<feature type="binding site" evidence="7">
    <location>
        <position position="106"/>
    </location>
    <ligand>
        <name>FMN</name>
        <dbReference type="ChEBI" id="CHEBI:58210"/>
    </ligand>
</feature>
<evidence type="ECO:0000256" key="3">
    <source>
        <dbReference type="ARBA" id="ARBA00022643"/>
    </source>
</evidence>
<evidence type="ECO:0000259" key="8">
    <source>
        <dbReference type="PROSITE" id="PS51349"/>
    </source>
</evidence>
<dbReference type="PATRIC" id="fig|45073.5.peg.293"/>
<dbReference type="InterPro" id="IPR013785">
    <property type="entry name" value="Aldolase_TIM"/>
</dbReference>
<dbReference type="EMBL" id="LNYS01000006">
    <property type="protein sequence ID" value="KTD51432.1"/>
    <property type="molecule type" value="Genomic_DNA"/>
</dbReference>
<dbReference type="CDD" id="cd02809">
    <property type="entry name" value="alpha_hydroxyacid_oxid_FMN"/>
    <property type="match status" value="1"/>
</dbReference>
<dbReference type="STRING" id="45073.Lqui_0276"/>
<evidence type="ECO:0000256" key="6">
    <source>
        <dbReference type="PIRSR" id="PIRSR000138-1"/>
    </source>
</evidence>
<gene>
    <name evidence="9" type="ORF">Lqui_0276</name>
</gene>
<evidence type="ECO:0000256" key="5">
    <source>
        <dbReference type="ARBA" id="ARBA00024042"/>
    </source>
</evidence>
<protein>
    <submittedName>
        <fullName evidence="9">FMN-dependent dehydrogenase</fullName>
        <ecNumber evidence="9">1.1.3.15</ecNumber>
    </submittedName>
</protein>
<feature type="binding site" evidence="7">
    <location>
        <position position="248"/>
    </location>
    <ligand>
        <name>glyoxylate</name>
        <dbReference type="ChEBI" id="CHEBI:36655"/>
    </ligand>
</feature>
<dbReference type="Gene3D" id="3.20.20.70">
    <property type="entry name" value="Aldolase class I"/>
    <property type="match status" value="1"/>
</dbReference>
<dbReference type="PANTHER" id="PTHR10578:SF107">
    <property type="entry name" value="2-HYDROXYACID OXIDASE 1"/>
    <property type="match status" value="1"/>
</dbReference>
<feature type="active site" description="Proton acceptor" evidence="6">
    <location>
        <position position="248"/>
    </location>
</feature>
<name>A0A0W0Y368_9GAMM</name>
<dbReference type="PROSITE" id="PS51349">
    <property type="entry name" value="FMN_HYDROXY_ACID_DH_2"/>
    <property type="match status" value="1"/>
</dbReference>
<feature type="domain" description="FMN hydroxy acid dehydrogenase" evidence="8">
    <location>
        <begin position="1"/>
        <end position="353"/>
    </location>
</feature>
<feature type="binding site" evidence="7">
    <location>
        <begin position="77"/>
        <end position="79"/>
    </location>
    <ligand>
        <name>FMN</name>
        <dbReference type="ChEBI" id="CHEBI:58210"/>
    </ligand>
</feature>
<dbReference type="GO" id="GO:0010181">
    <property type="term" value="F:FMN binding"/>
    <property type="evidence" value="ECO:0007669"/>
    <property type="project" value="InterPro"/>
</dbReference>
<feature type="binding site" evidence="7">
    <location>
        <position position="165"/>
    </location>
    <ligand>
        <name>glyoxylate</name>
        <dbReference type="ChEBI" id="CHEBI:36655"/>
    </ligand>
</feature>
<dbReference type="InterPro" id="IPR012133">
    <property type="entry name" value="Alpha-hydoxy_acid_DH_FMN"/>
</dbReference>
<keyword evidence="2 7" id="KW-0285">Flavoprotein</keyword>
<feature type="binding site" evidence="7">
    <location>
        <position position="251"/>
    </location>
    <ligand>
        <name>glyoxylate</name>
        <dbReference type="ChEBI" id="CHEBI:36655"/>
    </ligand>
</feature>
<dbReference type="GO" id="GO:0005737">
    <property type="term" value="C:cytoplasm"/>
    <property type="evidence" value="ECO:0007669"/>
    <property type="project" value="UniProtKB-ARBA"/>
</dbReference>
<evidence type="ECO:0000256" key="2">
    <source>
        <dbReference type="ARBA" id="ARBA00022630"/>
    </source>
</evidence>
<dbReference type="FunFam" id="3.20.20.70:FF:000056">
    <property type="entry name" value="hydroxyacid oxidase 2"/>
    <property type="match status" value="1"/>
</dbReference>
<dbReference type="EC" id="1.1.3.15" evidence="9"/>
<dbReference type="PANTHER" id="PTHR10578">
    <property type="entry name" value="S -2-HYDROXY-ACID OXIDASE-RELATED"/>
    <property type="match status" value="1"/>
</dbReference>
<organism evidence="9 10">
    <name type="scientific">Legionella quinlivanii</name>
    <dbReference type="NCBI Taxonomy" id="45073"/>
    <lineage>
        <taxon>Bacteria</taxon>
        <taxon>Pseudomonadati</taxon>
        <taxon>Pseudomonadota</taxon>
        <taxon>Gammaproteobacteria</taxon>
        <taxon>Legionellales</taxon>
        <taxon>Legionellaceae</taxon>
        <taxon>Legionella</taxon>
    </lineage>
</organism>
<feature type="binding site" evidence="7">
    <location>
        <position position="24"/>
    </location>
    <ligand>
        <name>glyoxylate</name>
        <dbReference type="ChEBI" id="CHEBI:36655"/>
    </ligand>
</feature>
<keyword evidence="4 9" id="KW-0560">Oxidoreductase</keyword>
<dbReference type="Proteomes" id="UP000054618">
    <property type="component" value="Unassembled WGS sequence"/>
</dbReference>
<comment type="cofactor">
    <cofactor evidence="1">
        <name>FMN</name>
        <dbReference type="ChEBI" id="CHEBI:58210"/>
    </cofactor>
</comment>
<comment type="similarity">
    <text evidence="5">Belongs to the FMN-dependent alpha-hydroxy acid dehydrogenase family.</text>
</comment>
<dbReference type="InterPro" id="IPR008259">
    <property type="entry name" value="FMN_hydac_DH_AS"/>
</dbReference>
<feature type="binding site" evidence="7">
    <location>
        <position position="130"/>
    </location>
    <ligand>
        <name>FMN</name>
        <dbReference type="ChEBI" id="CHEBI:58210"/>
    </ligand>
</feature>
<comment type="caution">
    <text evidence="9">The sequence shown here is derived from an EMBL/GenBank/DDBJ whole genome shotgun (WGS) entry which is preliminary data.</text>
</comment>
<dbReference type="SUPFAM" id="SSF51395">
    <property type="entry name" value="FMN-linked oxidoreductases"/>
    <property type="match status" value="1"/>
</dbReference>
<feature type="binding site" evidence="7">
    <location>
        <begin position="302"/>
        <end position="303"/>
    </location>
    <ligand>
        <name>FMN</name>
        <dbReference type="ChEBI" id="CHEBI:58210"/>
    </ligand>
</feature>
<evidence type="ECO:0000256" key="4">
    <source>
        <dbReference type="ARBA" id="ARBA00023002"/>
    </source>
</evidence>
<feature type="binding site" evidence="7">
    <location>
        <position position="128"/>
    </location>
    <ligand>
        <name>FMN</name>
        <dbReference type="ChEBI" id="CHEBI:58210"/>
    </ligand>
</feature>
<feature type="binding site" evidence="7">
    <location>
        <position position="246"/>
    </location>
    <ligand>
        <name>FMN</name>
        <dbReference type="ChEBI" id="CHEBI:58210"/>
    </ligand>
</feature>
<evidence type="ECO:0000256" key="1">
    <source>
        <dbReference type="ARBA" id="ARBA00001917"/>
    </source>
</evidence>
<accession>A0A0W0Y368</accession>
<evidence type="ECO:0000313" key="9">
    <source>
        <dbReference type="EMBL" id="KTD51432.1"/>
    </source>
</evidence>
<dbReference type="Pfam" id="PF01070">
    <property type="entry name" value="FMN_dh"/>
    <property type="match status" value="1"/>
</dbReference>
<dbReference type="InterPro" id="IPR000262">
    <property type="entry name" value="FMN-dep_DH"/>
</dbReference>
<dbReference type="OrthoDB" id="9770452at2"/>
<sequence>MNPVKVADYRGLAQSLLRADVFDYIDGGACDEITKSNNRQALNEISIRPCCLRDVSSIDLSVTVFGSRLSFPLLIAPMAFHQLVDKEGEPDTSVAAKECGVNLIVSCMSNRSLEEIAGSAGSEHLWAQLYIFKDRALTQLLIHRIEQAGYKAIVLTVGVPVGGKRERDLRNQFSLSESLTTGNFKTEINKQPIYHFITEHLDPSLTWKDIEWLQSITRLPIILKGILNPVDAEEACQRNIAGIVVSNHGGRQLDTAESAITALPDIVRTAAGRTMVFVDGAIERGTDVFKALALGADAVLIGRPVLWAMAVGGKNELVNMLELLKDEFALAMKLTGCRTIQDIKNYTPFIGRPG</sequence>